<proteinExistence type="predicted"/>
<keyword evidence="4" id="KW-0547">Nucleotide-binding</keyword>
<dbReference type="InterPro" id="IPR001054">
    <property type="entry name" value="A/G_cyclase"/>
</dbReference>
<dbReference type="InterPro" id="IPR050401">
    <property type="entry name" value="Cyclic_nucleotide_synthase"/>
</dbReference>
<dbReference type="GO" id="GO:0001653">
    <property type="term" value="F:peptide receptor activity"/>
    <property type="evidence" value="ECO:0007669"/>
    <property type="project" value="TreeGrafter"/>
</dbReference>
<dbReference type="GO" id="GO:0035556">
    <property type="term" value="P:intracellular signal transduction"/>
    <property type="evidence" value="ECO:0007669"/>
    <property type="project" value="InterPro"/>
</dbReference>
<evidence type="ECO:0000256" key="9">
    <source>
        <dbReference type="SAM" id="MobiDB-lite"/>
    </source>
</evidence>
<keyword evidence="12" id="KW-1185">Reference proteome</keyword>
<comment type="catalytic activity">
    <reaction evidence="1">
        <text>GTP = 3',5'-cyclic GMP + diphosphate</text>
        <dbReference type="Rhea" id="RHEA:13665"/>
        <dbReference type="ChEBI" id="CHEBI:33019"/>
        <dbReference type="ChEBI" id="CHEBI:37565"/>
        <dbReference type="ChEBI" id="CHEBI:57746"/>
        <dbReference type="EC" id="4.6.1.2"/>
    </reaction>
</comment>
<dbReference type="Gene3D" id="3.30.70.1230">
    <property type="entry name" value="Nucleotide cyclase"/>
    <property type="match status" value="1"/>
</dbReference>
<dbReference type="Proteomes" id="UP000024635">
    <property type="component" value="Unassembled WGS sequence"/>
</dbReference>
<evidence type="ECO:0000256" key="5">
    <source>
        <dbReference type="ARBA" id="ARBA00022989"/>
    </source>
</evidence>
<dbReference type="Pfam" id="PF00211">
    <property type="entry name" value="Guanylate_cyc"/>
    <property type="match status" value="1"/>
</dbReference>
<keyword evidence="6" id="KW-0472">Membrane</keyword>
<organism evidence="11 12">
    <name type="scientific">Ancylostoma ceylanicum</name>
    <dbReference type="NCBI Taxonomy" id="53326"/>
    <lineage>
        <taxon>Eukaryota</taxon>
        <taxon>Metazoa</taxon>
        <taxon>Ecdysozoa</taxon>
        <taxon>Nematoda</taxon>
        <taxon>Chromadorea</taxon>
        <taxon>Rhabditida</taxon>
        <taxon>Rhabditina</taxon>
        <taxon>Rhabditomorpha</taxon>
        <taxon>Strongyloidea</taxon>
        <taxon>Ancylostomatidae</taxon>
        <taxon>Ancylostomatinae</taxon>
        <taxon>Ancylostoma</taxon>
    </lineage>
</organism>
<feature type="domain" description="Guanylate cyclase" evidence="10">
    <location>
        <begin position="2"/>
        <end position="40"/>
    </location>
</feature>
<dbReference type="EMBL" id="JARK01000083">
    <property type="protein sequence ID" value="EYC43699.1"/>
    <property type="molecule type" value="Genomic_DNA"/>
</dbReference>
<comment type="subcellular location">
    <subcellularLocation>
        <location evidence="2">Membrane</location>
    </subcellularLocation>
</comment>
<protein>
    <recommendedName>
        <fullName evidence="10">Guanylate cyclase domain-containing protein</fullName>
    </recommendedName>
</protein>
<dbReference type="SUPFAM" id="SSF55073">
    <property type="entry name" value="Nucleotide cyclase"/>
    <property type="match status" value="1"/>
</dbReference>
<feature type="compositionally biased region" description="Polar residues" evidence="9">
    <location>
        <begin position="58"/>
        <end position="79"/>
    </location>
</feature>
<evidence type="ECO:0000259" key="10">
    <source>
        <dbReference type="Pfam" id="PF00211"/>
    </source>
</evidence>
<dbReference type="GO" id="GO:0004016">
    <property type="term" value="F:adenylate cyclase activity"/>
    <property type="evidence" value="ECO:0007669"/>
    <property type="project" value="TreeGrafter"/>
</dbReference>
<evidence type="ECO:0000313" key="12">
    <source>
        <dbReference type="Proteomes" id="UP000024635"/>
    </source>
</evidence>
<keyword evidence="8" id="KW-0456">Lyase</keyword>
<dbReference type="GO" id="GO:0004383">
    <property type="term" value="F:guanylate cyclase activity"/>
    <property type="evidence" value="ECO:0007669"/>
    <property type="project" value="UniProtKB-EC"/>
</dbReference>
<accession>A0A016WV58</accession>
<name>A0A016WV58_9BILA</name>
<dbReference type="OrthoDB" id="60033at2759"/>
<reference evidence="12" key="1">
    <citation type="journal article" date="2015" name="Nat. Genet.">
        <title>The genome and transcriptome of the zoonotic hookworm Ancylostoma ceylanicum identify infection-specific gene families.</title>
        <authorList>
            <person name="Schwarz E.M."/>
            <person name="Hu Y."/>
            <person name="Antoshechkin I."/>
            <person name="Miller M.M."/>
            <person name="Sternberg P.W."/>
            <person name="Aroian R.V."/>
        </authorList>
    </citation>
    <scope>NUCLEOTIDE SEQUENCE</scope>
    <source>
        <strain evidence="12">HY135</strain>
    </source>
</reference>
<evidence type="ECO:0000313" key="11">
    <source>
        <dbReference type="EMBL" id="EYC43699.1"/>
    </source>
</evidence>
<dbReference type="PANTHER" id="PTHR11920">
    <property type="entry name" value="GUANYLYL CYCLASE"/>
    <property type="match status" value="1"/>
</dbReference>
<evidence type="ECO:0000256" key="1">
    <source>
        <dbReference type="ARBA" id="ARBA00001436"/>
    </source>
</evidence>
<keyword evidence="3" id="KW-0812">Transmembrane</keyword>
<dbReference type="GO" id="GO:0007168">
    <property type="term" value="P:receptor guanylyl cyclase signaling pathway"/>
    <property type="evidence" value="ECO:0007669"/>
    <property type="project" value="TreeGrafter"/>
</dbReference>
<dbReference type="GO" id="GO:0005886">
    <property type="term" value="C:plasma membrane"/>
    <property type="evidence" value="ECO:0007669"/>
    <property type="project" value="TreeGrafter"/>
</dbReference>
<evidence type="ECO:0000256" key="6">
    <source>
        <dbReference type="ARBA" id="ARBA00023136"/>
    </source>
</evidence>
<evidence type="ECO:0000256" key="4">
    <source>
        <dbReference type="ARBA" id="ARBA00022741"/>
    </source>
</evidence>
<dbReference type="AlphaFoldDB" id="A0A016WV58"/>
<keyword evidence="7" id="KW-0325">Glycoprotein</keyword>
<dbReference type="InterPro" id="IPR029787">
    <property type="entry name" value="Nucleotide_cyclase"/>
</dbReference>
<evidence type="ECO:0000256" key="3">
    <source>
        <dbReference type="ARBA" id="ARBA00022692"/>
    </source>
</evidence>
<dbReference type="PANTHER" id="PTHR11920:SF501">
    <property type="entry name" value="GUANYLATE CYCLASE 32E"/>
    <property type="match status" value="1"/>
</dbReference>
<evidence type="ECO:0000256" key="7">
    <source>
        <dbReference type="ARBA" id="ARBA00023180"/>
    </source>
</evidence>
<feature type="region of interest" description="Disordered" evidence="9">
    <location>
        <begin position="45"/>
        <end position="79"/>
    </location>
</feature>
<comment type="caution">
    <text evidence="11">The sequence shown here is derived from an EMBL/GenBank/DDBJ whole genome shotgun (WGS) entry which is preliminary data.</text>
</comment>
<gene>
    <name evidence="11" type="primary">Acey_s0483.g2292</name>
    <name evidence="11" type="ORF">Y032_0483g2292</name>
</gene>
<dbReference type="GO" id="GO:0000166">
    <property type="term" value="F:nucleotide binding"/>
    <property type="evidence" value="ECO:0007669"/>
    <property type="project" value="UniProtKB-KW"/>
</dbReference>
<evidence type="ECO:0000256" key="2">
    <source>
        <dbReference type="ARBA" id="ARBA00004370"/>
    </source>
</evidence>
<sequence length="79" mass="8312">MIHISKAANDLLNEVGGYKTESRGEVIIKGKGVMETYWLIGPSDGSTSSQIHPAGYQGLSNNLESTDNLSNASTGTVTV</sequence>
<keyword evidence="5" id="KW-1133">Transmembrane helix</keyword>
<evidence type="ECO:0000256" key="8">
    <source>
        <dbReference type="ARBA" id="ARBA00023239"/>
    </source>
</evidence>